<dbReference type="KEGG" id="awo:Awo_c11270"/>
<organism evidence="4 5">
    <name type="scientific">Acetobacterium woodii (strain ATCC 29683 / DSM 1030 / JCM 2381 / KCTC 1655 / WB1)</name>
    <dbReference type="NCBI Taxonomy" id="931626"/>
    <lineage>
        <taxon>Bacteria</taxon>
        <taxon>Bacillati</taxon>
        <taxon>Bacillota</taxon>
        <taxon>Clostridia</taxon>
        <taxon>Eubacteriales</taxon>
        <taxon>Eubacteriaceae</taxon>
        <taxon>Acetobacterium</taxon>
    </lineage>
</organism>
<dbReference type="PIRSF" id="PIRSF002070">
    <property type="entry name" value="SSB"/>
    <property type="match status" value="1"/>
</dbReference>
<dbReference type="RefSeq" id="WP_014355514.1">
    <property type="nucleotide sequence ID" value="NC_016894.1"/>
</dbReference>
<keyword evidence="1 2" id="KW-0238">DNA-binding</keyword>
<dbReference type="InterPro" id="IPR011344">
    <property type="entry name" value="ssDNA-bd"/>
</dbReference>
<dbReference type="eggNOG" id="COG0629">
    <property type="taxonomic scope" value="Bacteria"/>
</dbReference>
<dbReference type="InterPro" id="IPR012340">
    <property type="entry name" value="NA-bd_OB-fold"/>
</dbReference>
<dbReference type="EMBL" id="CP002987">
    <property type="protein sequence ID" value="AFA47911.1"/>
    <property type="molecule type" value="Genomic_DNA"/>
</dbReference>
<comment type="function">
    <text evidence="2">Plays an important role in DNA replication, recombination and repair. Binds to ssDNA and to an array of partner proteins to recruit them to their sites of action during DNA metabolism.</text>
</comment>
<comment type="caution">
    <text evidence="2">Lacks conserved residue(s) required for the propagation of feature annotation.</text>
</comment>
<evidence type="ECO:0000256" key="2">
    <source>
        <dbReference type="HAMAP-Rule" id="MF_00984"/>
    </source>
</evidence>
<protein>
    <recommendedName>
        <fullName evidence="2 3">Single-stranded DNA-binding protein</fullName>
        <shortName evidence="2">SSB</shortName>
    </recommendedName>
</protein>
<evidence type="ECO:0000256" key="3">
    <source>
        <dbReference type="PIRNR" id="PIRNR002070"/>
    </source>
</evidence>
<keyword evidence="2" id="KW-0227">DNA damage</keyword>
<dbReference type="GO" id="GO:0006281">
    <property type="term" value="P:DNA repair"/>
    <property type="evidence" value="ECO:0007669"/>
    <property type="project" value="UniProtKB-UniRule"/>
</dbReference>
<keyword evidence="2" id="KW-0234">DNA repair</keyword>
<proteinExistence type="inferred from homology"/>
<dbReference type="Proteomes" id="UP000007177">
    <property type="component" value="Chromosome"/>
</dbReference>
<dbReference type="Gene3D" id="2.40.50.140">
    <property type="entry name" value="Nucleic acid-binding proteins"/>
    <property type="match status" value="1"/>
</dbReference>
<dbReference type="STRING" id="931626.Awo_c11270"/>
<sequence length="138" mass="15405">MNKVILIGRLCRDPDLKNTTTGKAVATFNLAVDRRFKNKDGQKEADFVPIVVWGKQAEFAGQYLSKGSQIGVSGRLQVRSYDAQDGQRRYVTEVVADEINFISTKPKEGAKRSQQVPDEPMGLDADFHLMANDDDIPF</sequence>
<dbReference type="GO" id="GO:0006310">
    <property type="term" value="P:DNA recombination"/>
    <property type="evidence" value="ECO:0007669"/>
    <property type="project" value="UniProtKB-UniRule"/>
</dbReference>
<name>H6LDD9_ACEWD</name>
<accession>H6LDD9</accession>
<dbReference type="GO" id="GO:0003697">
    <property type="term" value="F:single-stranded DNA binding"/>
    <property type="evidence" value="ECO:0007669"/>
    <property type="project" value="UniProtKB-UniRule"/>
</dbReference>
<dbReference type="PROSITE" id="PS50935">
    <property type="entry name" value="SSB"/>
    <property type="match status" value="1"/>
</dbReference>
<dbReference type="HOGENOM" id="CLU_078758_6_2_9"/>
<feature type="short sequence motif" description="Important for interaction with partner proteins" evidence="2">
    <location>
        <begin position="133"/>
        <end position="138"/>
    </location>
</feature>
<evidence type="ECO:0000313" key="4">
    <source>
        <dbReference type="EMBL" id="AFA47911.1"/>
    </source>
</evidence>
<keyword evidence="2" id="KW-0235">DNA replication</keyword>
<dbReference type="SUPFAM" id="SSF50249">
    <property type="entry name" value="Nucleic acid-binding proteins"/>
    <property type="match status" value="1"/>
</dbReference>
<reference evidence="5" key="1">
    <citation type="submission" date="2011-07" db="EMBL/GenBank/DDBJ databases">
        <title>Complete genome sequence of Acetobacterium woodii.</title>
        <authorList>
            <person name="Poehlein A."/>
            <person name="Schmidt S."/>
            <person name="Kaster A.-K."/>
            <person name="Goenrich M."/>
            <person name="Vollmers J."/>
            <person name="Thuermer A."/>
            <person name="Gottschalk G."/>
            <person name="Thauer R.K."/>
            <person name="Daniel R."/>
            <person name="Mueller V."/>
        </authorList>
    </citation>
    <scope>NUCLEOTIDE SEQUENCE [LARGE SCALE GENOMIC DNA]</scope>
    <source>
        <strain evidence="5">ATCC 29683 / DSM 1030 / JCM 2381 / KCTC 1655 / WB1</strain>
    </source>
</reference>
<keyword evidence="5" id="KW-1185">Reference proteome</keyword>
<reference evidence="4 5" key="2">
    <citation type="journal article" date="2012" name="PLoS ONE">
        <title>An ancient pathway combining carbon dioxide fixation with the generation and utilization of a sodium ion gradient for ATP synthesis.</title>
        <authorList>
            <person name="Poehlein A."/>
            <person name="Schmidt S."/>
            <person name="Kaster A.K."/>
            <person name="Goenrich M."/>
            <person name="Vollmers J."/>
            <person name="Thurmer A."/>
            <person name="Bertsch J."/>
            <person name="Schuchmann K."/>
            <person name="Voigt B."/>
            <person name="Hecker M."/>
            <person name="Daniel R."/>
            <person name="Thauer R.K."/>
            <person name="Gottschalk G."/>
            <person name="Muller V."/>
        </authorList>
    </citation>
    <scope>NUCLEOTIDE SEQUENCE [LARGE SCALE GENOMIC DNA]</scope>
    <source>
        <strain evidence="5">ATCC 29683 / DSM 1030 / JCM 2381 / KCTC 1655 / WB1</strain>
    </source>
</reference>
<gene>
    <name evidence="4" type="primary">ssb1</name>
    <name evidence="4" type="ordered locus">Awo_c11270</name>
</gene>
<evidence type="ECO:0000256" key="1">
    <source>
        <dbReference type="ARBA" id="ARBA00023125"/>
    </source>
</evidence>
<dbReference type="GO" id="GO:0009295">
    <property type="term" value="C:nucleoid"/>
    <property type="evidence" value="ECO:0007669"/>
    <property type="project" value="TreeGrafter"/>
</dbReference>
<dbReference type="CDD" id="cd04496">
    <property type="entry name" value="SSB_OBF"/>
    <property type="match status" value="1"/>
</dbReference>
<dbReference type="AlphaFoldDB" id="H6LDD9"/>
<dbReference type="InterPro" id="IPR000424">
    <property type="entry name" value="Primosome_PriB/ssb"/>
</dbReference>
<dbReference type="HAMAP" id="MF_00984">
    <property type="entry name" value="SSB"/>
    <property type="match status" value="1"/>
</dbReference>
<dbReference type="PANTHER" id="PTHR10302:SF27">
    <property type="entry name" value="SINGLE-STRANDED DNA-BINDING PROTEIN"/>
    <property type="match status" value="1"/>
</dbReference>
<evidence type="ECO:0000313" key="5">
    <source>
        <dbReference type="Proteomes" id="UP000007177"/>
    </source>
</evidence>
<dbReference type="PANTHER" id="PTHR10302">
    <property type="entry name" value="SINGLE-STRANDED DNA-BINDING PROTEIN"/>
    <property type="match status" value="1"/>
</dbReference>
<dbReference type="NCBIfam" id="TIGR00621">
    <property type="entry name" value="ssb"/>
    <property type="match status" value="1"/>
</dbReference>
<keyword evidence="2" id="KW-0233">DNA recombination</keyword>
<dbReference type="Pfam" id="PF00436">
    <property type="entry name" value="SSB"/>
    <property type="match status" value="1"/>
</dbReference>
<dbReference type="OrthoDB" id="9809878at2"/>
<comment type="subunit">
    <text evidence="2">Homotetramer.</text>
</comment>
<dbReference type="GO" id="GO:0006260">
    <property type="term" value="P:DNA replication"/>
    <property type="evidence" value="ECO:0007669"/>
    <property type="project" value="UniProtKB-UniRule"/>
</dbReference>